<keyword evidence="14" id="KW-1185">Reference proteome</keyword>
<feature type="transmembrane region" description="Helical" evidence="11">
    <location>
        <begin position="231"/>
        <end position="255"/>
    </location>
</feature>
<evidence type="ECO:0000313" key="15">
    <source>
        <dbReference type="RefSeq" id="XP_060027079.1"/>
    </source>
</evidence>
<keyword evidence="7 11" id="KW-0297">G-protein coupled receptor</keyword>
<keyword evidence="6 11" id="KW-1133">Transmembrane helix</keyword>
<dbReference type="PANTHER" id="PTHR24062">
    <property type="entry name" value="VOMERONASAL TYPE-1 RECEPTOR"/>
    <property type="match status" value="1"/>
</dbReference>
<dbReference type="SUPFAM" id="SSF81321">
    <property type="entry name" value="Family A G protein-coupled receptor-like"/>
    <property type="match status" value="1"/>
</dbReference>
<evidence type="ECO:0000256" key="1">
    <source>
        <dbReference type="ARBA" id="ARBA00004651"/>
    </source>
</evidence>
<evidence type="ECO:0000256" key="11">
    <source>
        <dbReference type="RuleBase" id="RU364061"/>
    </source>
</evidence>
<protein>
    <recommendedName>
        <fullName evidence="11">Vomeronasal type-1 receptor</fullName>
    </recommendedName>
</protein>
<dbReference type="Gene3D" id="1.20.1070.10">
    <property type="entry name" value="Rhodopsin 7-helix transmembrane proteins"/>
    <property type="match status" value="1"/>
</dbReference>
<organism evidence="14 15">
    <name type="scientific">Erinaceus europaeus</name>
    <name type="common">Western European hedgehog</name>
    <dbReference type="NCBI Taxonomy" id="9365"/>
    <lineage>
        <taxon>Eukaryota</taxon>
        <taxon>Metazoa</taxon>
        <taxon>Chordata</taxon>
        <taxon>Craniata</taxon>
        <taxon>Vertebrata</taxon>
        <taxon>Euteleostomi</taxon>
        <taxon>Mammalia</taxon>
        <taxon>Eutheria</taxon>
        <taxon>Laurasiatheria</taxon>
        <taxon>Eulipotyphla</taxon>
        <taxon>Erinaceidae</taxon>
        <taxon>Erinaceinae</taxon>
        <taxon>Erinaceus</taxon>
    </lineage>
</organism>
<comment type="similarity">
    <text evidence="2 11">Belongs to the G-protein coupled receptor 1 family.</text>
</comment>
<dbReference type="PROSITE" id="PS50262">
    <property type="entry name" value="G_PROTEIN_RECEP_F1_2"/>
    <property type="match status" value="1"/>
</dbReference>
<evidence type="ECO:0000256" key="2">
    <source>
        <dbReference type="ARBA" id="ARBA00010663"/>
    </source>
</evidence>
<evidence type="ECO:0000256" key="12">
    <source>
        <dbReference type="SAM" id="MobiDB-lite"/>
    </source>
</evidence>
<dbReference type="GeneID" id="132532715"/>
<dbReference type="InterPro" id="IPR004072">
    <property type="entry name" value="Vmron_rcpt_1"/>
</dbReference>
<evidence type="ECO:0000256" key="8">
    <source>
        <dbReference type="ARBA" id="ARBA00023136"/>
    </source>
</evidence>
<feature type="region of interest" description="Disordered" evidence="12">
    <location>
        <begin position="357"/>
        <end position="378"/>
    </location>
</feature>
<keyword evidence="9 11" id="KW-0675">Receptor</keyword>
<reference evidence="14" key="1">
    <citation type="submission" date="2025-05" db="UniProtKB">
        <authorList>
            <consortium name="RefSeq"/>
        </authorList>
    </citation>
    <scope>NUCLEOTIDE SEQUENCE [LARGE SCALE GENOMIC DNA]</scope>
</reference>
<dbReference type="RefSeq" id="XP_060027079.1">
    <property type="nucleotide sequence ID" value="XM_060171096.1"/>
</dbReference>
<evidence type="ECO:0000259" key="13">
    <source>
        <dbReference type="PROSITE" id="PS50262"/>
    </source>
</evidence>
<gene>
    <name evidence="15" type="primary">LOC132532715</name>
</gene>
<proteinExistence type="inferred from homology"/>
<feature type="transmembrane region" description="Helical" evidence="11">
    <location>
        <begin position="261"/>
        <end position="281"/>
    </location>
</feature>
<dbReference type="Pfam" id="PF03402">
    <property type="entry name" value="V1R"/>
    <property type="match status" value="1"/>
</dbReference>
<keyword evidence="4 11" id="KW-0589">Pheromone response</keyword>
<dbReference type="Proteomes" id="UP001652624">
    <property type="component" value="Chromosome 2"/>
</dbReference>
<keyword evidence="5 11" id="KW-0812">Transmembrane</keyword>
<keyword evidence="3 11" id="KW-1003">Cell membrane</keyword>
<dbReference type="PRINTS" id="PR01534">
    <property type="entry name" value="VOMERONASL1R"/>
</dbReference>
<feature type="transmembrane region" description="Helical" evidence="11">
    <location>
        <begin position="128"/>
        <end position="148"/>
    </location>
</feature>
<feature type="transmembrane region" description="Helical" evidence="11">
    <location>
        <begin position="88"/>
        <end position="108"/>
    </location>
</feature>
<evidence type="ECO:0000313" key="14">
    <source>
        <dbReference type="Proteomes" id="UP001652624"/>
    </source>
</evidence>
<name>A0ABM3VRY1_ERIEU</name>
<evidence type="ECO:0000256" key="10">
    <source>
        <dbReference type="ARBA" id="ARBA00023224"/>
    </source>
</evidence>
<evidence type="ECO:0000256" key="3">
    <source>
        <dbReference type="ARBA" id="ARBA00022475"/>
    </source>
</evidence>
<evidence type="ECO:0000256" key="5">
    <source>
        <dbReference type="ARBA" id="ARBA00022692"/>
    </source>
</evidence>
<reference evidence="15" key="2">
    <citation type="submission" date="2025-08" db="UniProtKB">
        <authorList>
            <consortium name="RefSeq"/>
        </authorList>
    </citation>
    <scope>IDENTIFICATION</scope>
</reference>
<feature type="domain" description="G-protein coupled receptors family 1 profile" evidence="13">
    <location>
        <begin position="17"/>
        <end position="281"/>
    </location>
</feature>
<evidence type="ECO:0000256" key="6">
    <source>
        <dbReference type="ARBA" id="ARBA00022989"/>
    </source>
</evidence>
<evidence type="ECO:0000256" key="9">
    <source>
        <dbReference type="ARBA" id="ARBA00023170"/>
    </source>
</evidence>
<evidence type="ECO:0000256" key="7">
    <source>
        <dbReference type="ARBA" id="ARBA00023040"/>
    </source>
</evidence>
<comment type="subcellular location">
    <subcellularLocation>
        <location evidence="1 11">Cell membrane</location>
        <topology evidence="1 11">Multi-pass membrane protein</topology>
    </subcellularLocation>
</comment>
<evidence type="ECO:0000256" key="4">
    <source>
        <dbReference type="ARBA" id="ARBA00022507"/>
    </source>
</evidence>
<sequence>MALGLVFALQTSVGTLGNYLLLFHYVSLSLTGDRMRPTDMILRHLTIANSVVILSRGVTQTMAALGVRDFLSDLGCKLVFYLHRVGRGVSMGTTCLLSVCQMITISPWTSRWAQHKDRAARNIERYIVLIWILHLSVNYIILASMTSTLRSKNMTQKQDFGYCSATFKGGIVASLYSALFSVPDALTLGLMLWASGSMVSMLHRHKQQVQHLHRARVTPRAAPETRATQSILVLVSIFVTCYTLSSTCHLCIALSKNHTWWMVNLSVLLAASFPTVSPFLLMSHSSRLCGPCRFCMRDSTNHHYHEEASTWALCISVPNPQGCPVTATPGDILTGTQQGAAESWDLLCQLRAESVRKEVQQESGFSDRKADSCHPEAS</sequence>
<dbReference type="InterPro" id="IPR017452">
    <property type="entry name" value="GPCR_Rhodpsn_7TM"/>
</dbReference>
<comment type="caution">
    <text evidence="11">Lacks conserved residue(s) required for the propagation of feature annotation.</text>
</comment>
<accession>A0ABM3VRY1</accession>
<dbReference type="CDD" id="cd13949">
    <property type="entry name" value="7tm_V1R_pheromone"/>
    <property type="match status" value="1"/>
</dbReference>
<keyword evidence="10 11" id="KW-0807">Transducer</keyword>
<keyword evidence="8 11" id="KW-0472">Membrane</keyword>